<reference evidence="2" key="1">
    <citation type="submission" date="2014-09" db="EMBL/GenBank/DDBJ databases">
        <authorList>
            <person name="Magalhaes I.L.F."/>
            <person name="Oliveira U."/>
            <person name="Santos F.R."/>
            <person name="Vidigal T.H.D.A."/>
            <person name="Brescovit A.D."/>
            <person name="Santos A.J."/>
        </authorList>
    </citation>
    <scope>NUCLEOTIDE SEQUENCE</scope>
    <source>
        <tissue evidence="2">Shoot tissue taken approximately 20 cm above the soil surface</tissue>
    </source>
</reference>
<organism evidence="2">
    <name type="scientific">Arundo donax</name>
    <name type="common">Giant reed</name>
    <name type="synonym">Donax arundinaceus</name>
    <dbReference type="NCBI Taxonomy" id="35708"/>
    <lineage>
        <taxon>Eukaryota</taxon>
        <taxon>Viridiplantae</taxon>
        <taxon>Streptophyta</taxon>
        <taxon>Embryophyta</taxon>
        <taxon>Tracheophyta</taxon>
        <taxon>Spermatophyta</taxon>
        <taxon>Magnoliopsida</taxon>
        <taxon>Liliopsida</taxon>
        <taxon>Poales</taxon>
        <taxon>Poaceae</taxon>
        <taxon>PACMAD clade</taxon>
        <taxon>Arundinoideae</taxon>
        <taxon>Arundineae</taxon>
        <taxon>Arundo</taxon>
    </lineage>
</organism>
<evidence type="ECO:0000313" key="2">
    <source>
        <dbReference type="EMBL" id="JAE19562.1"/>
    </source>
</evidence>
<accession>A0A0A9G4X7</accession>
<dbReference type="EMBL" id="GBRH01178334">
    <property type="protein sequence ID" value="JAE19562.1"/>
    <property type="molecule type" value="Transcribed_RNA"/>
</dbReference>
<reference evidence="2" key="2">
    <citation type="journal article" date="2015" name="Data Brief">
        <title>Shoot transcriptome of the giant reed, Arundo donax.</title>
        <authorList>
            <person name="Barrero R.A."/>
            <person name="Guerrero F.D."/>
            <person name="Moolhuijzen P."/>
            <person name="Goolsby J.A."/>
            <person name="Tidwell J."/>
            <person name="Bellgard S.E."/>
            <person name="Bellgard M.I."/>
        </authorList>
    </citation>
    <scope>NUCLEOTIDE SEQUENCE</scope>
    <source>
        <tissue evidence="2">Shoot tissue taken approximately 20 cm above the soil surface</tissue>
    </source>
</reference>
<feature type="compositionally biased region" description="Polar residues" evidence="1">
    <location>
        <begin position="1"/>
        <end position="16"/>
    </location>
</feature>
<proteinExistence type="predicted"/>
<protein>
    <submittedName>
        <fullName evidence="2">Uncharacterized protein</fullName>
    </submittedName>
</protein>
<name>A0A0A9G4X7_ARUDO</name>
<feature type="region of interest" description="Disordered" evidence="1">
    <location>
        <begin position="1"/>
        <end position="29"/>
    </location>
</feature>
<evidence type="ECO:0000256" key="1">
    <source>
        <dbReference type="SAM" id="MobiDB-lite"/>
    </source>
</evidence>
<sequence>MNTTWRSKVKSRSQGLCNALGAHQEPVGG</sequence>
<dbReference type="AlphaFoldDB" id="A0A0A9G4X7"/>